<feature type="transmembrane region" description="Helical" evidence="10">
    <location>
        <begin position="263"/>
        <end position="283"/>
    </location>
</feature>
<feature type="domain" description="PTS EIIC type-1" evidence="11">
    <location>
        <begin position="25"/>
        <end position="403"/>
    </location>
</feature>
<keyword evidence="6 10" id="KW-0812">Transmembrane</keyword>
<dbReference type="Proteomes" id="UP001271723">
    <property type="component" value="Unassembled WGS sequence"/>
</dbReference>
<feature type="transmembrane region" description="Helical" evidence="10">
    <location>
        <begin position="68"/>
        <end position="94"/>
    </location>
</feature>
<evidence type="ECO:0000256" key="8">
    <source>
        <dbReference type="ARBA" id="ARBA00023136"/>
    </source>
</evidence>
<comment type="caution">
    <text evidence="12">The sequence shown here is derived from an EMBL/GenBank/DDBJ whole genome shotgun (WGS) entry which is preliminary data.</text>
</comment>
<dbReference type="InterPro" id="IPR013013">
    <property type="entry name" value="PTS_EIIC_1"/>
</dbReference>
<accession>A0ABU4LED6</accession>
<name>A0ABU4LED6_9ACTN</name>
<evidence type="ECO:0000256" key="10">
    <source>
        <dbReference type="SAM" id="Phobius"/>
    </source>
</evidence>
<keyword evidence="13" id="KW-1185">Reference proteome</keyword>
<dbReference type="InterPro" id="IPR050429">
    <property type="entry name" value="PTS_Glucose_EIICBA"/>
</dbReference>
<keyword evidence="7 10" id="KW-1133">Transmembrane helix</keyword>
<keyword evidence="5" id="KW-0598">Phosphotransferase system</keyword>
<dbReference type="InterPro" id="IPR003352">
    <property type="entry name" value="PTS_EIIC"/>
</dbReference>
<dbReference type="RefSeq" id="WP_060880476.1">
    <property type="nucleotide sequence ID" value="NZ_JAGJBZ010000005.1"/>
</dbReference>
<proteinExistence type="predicted"/>
<evidence type="ECO:0000256" key="6">
    <source>
        <dbReference type="ARBA" id="ARBA00022692"/>
    </source>
</evidence>
<feature type="transmembrane region" description="Helical" evidence="10">
    <location>
        <begin position="106"/>
        <end position="126"/>
    </location>
</feature>
<feature type="transmembrane region" description="Helical" evidence="10">
    <location>
        <begin position="169"/>
        <end position="190"/>
    </location>
</feature>
<gene>
    <name evidence="12" type="ORF">PV517_35760</name>
</gene>
<keyword evidence="3" id="KW-1003">Cell membrane</keyword>
<protein>
    <submittedName>
        <fullName evidence="12">PTS transporter subunit EIIC</fullName>
    </submittedName>
</protein>
<feature type="transmembrane region" description="Helical" evidence="10">
    <location>
        <begin position="295"/>
        <end position="312"/>
    </location>
</feature>
<evidence type="ECO:0000313" key="13">
    <source>
        <dbReference type="Proteomes" id="UP001271723"/>
    </source>
</evidence>
<evidence type="ECO:0000259" key="11">
    <source>
        <dbReference type="PROSITE" id="PS51103"/>
    </source>
</evidence>
<evidence type="ECO:0000256" key="3">
    <source>
        <dbReference type="ARBA" id="ARBA00022475"/>
    </source>
</evidence>
<dbReference type="Pfam" id="PF02378">
    <property type="entry name" value="PTS_EIIC"/>
    <property type="match status" value="1"/>
</dbReference>
<feature type="transmembrane region" description="Helical" evidence="10">
    <location>
        <begin position="318"/>
        <end position="341"/>
    </location>
</feature>
<evidence type="ECO:0000256" key="9">
    <source>
        <dbReference type="SAM" id="MobiDB-lite"/>
    </source>
</evidence>
<dbReference type="EMBL" id="JARAVY010000017">
    <property type="protein sequence ID" value="MDX2914013.1"/>
    <property type="molecule type" value="Genomic_DNA"/>
</dbReference>
<comment type="subcellular location">
    <subcellularLocation>
        <location evidence="1">Cell membrane</location>
        <topology evidence="1">Multi-pass membrane protein</topology>
    </subcellularLocation>
</comment>
<evidence type="ECO:0000256" key="5">
    <source>
        <dbReference type="ARBA" id="ARBA00022683"/>
    </source>
</evidence>
<reference evidence="12 13" key="1">
    <citation type="journal article" date="2023" name="Microb. Genom.">
        <title>Mesoterricola silvestris gen. nov., sp. nov., Mesoterricola sediminis sp. nov., Geothrix oryzae sp. nov., Geothrix edaphica sp. nov., Geothrix rubra sp. nov., and Geothrix limicola sp. nov., six novel members of Acidobacteriota isolated from soils.</title>
        <authorList>
            <person name="Weisberg A.J."/>
            <person name="Pearce E."/>
            <person name="Kramer C.G."/>
            <person name="Chang J.H."/>
            <person name="Clarke C.R."/>
        </authorList>
    </citation>
    <scope>NUCLEOTIDE SEQUENCE [LARGE SCALE GENOMIC DNA]</scope>
    <source>
        <strain evidence="12 13">NRRL_B-2795</strain>
    </source>
</reference>
<keyword evidence="8 10" id="KW-0472">Membrane</keyword>
<keyword evidence="4" id="KW-0762">Sugar transport</keyword>
<dbReference type="PANTHER" id="PTHR30009">
    <property type="entry name" value="CYTOCHROME C-TYPE SYNTHESIS PROTEIN AND PTS TRANSMEMBRANE COMPONENT"/>
    <property type="match status" value="1"/>
</dbReference>
<sequence>MVTLPFTRTKAAAASEEAASPEDPTTHVARLRRMGQGIALPIAAMPAAGLLLRLGQDDLLGRYEHLHTAAAVISGAGAAVLDYLPALFAVGIALGLNRTKDVAGPVLACLISYLVLAKVVLVLNPLPADQLDAPPARWPYGALAGIVGALLALAIWKRVTTGRRRVPPFAAYGIVAVAAIAAGSLLGLAYPAVERVLTAAAAAVSDNAVLGGGIFGFLNRILGPIGLHQPLNAVVWYLTGDCGDGIKGDVPCFIQQHDPDAGVFMGGFFPVYMAGLPAAALAMWRSALPEHRRRVGALLLPAAAICCLAGVTEPIELTFAFVAFPLYIVHAVLTGLSLAIVNLLDIHSGFVFSAGAIDYVLNYSISQRPLLLLPLALAYGALYYAIFRFAITRFDLRTPGRTPAPPDDTHTETPSGLRP</sequence>
<organism evidence="12 13">
    <name type="scientific">Streptomyces griseiscabiei</name>
    <dbReference type="NCBI Taxonomy" id="2993540"/>
    <lineage>
        <taxon>Bacteria</taxon>
        <taxon>Bacillati</taxon>
        <taxon>Actinomycetota</taxon>
        <taxon>Actinomycetes</taxon>
        <taxon>Kitasatosporales</taxon>
        <taxon>Streptomycetaceae</taxon>
        <taxon>Streptomyces</taxon>
    </lineage>
</organism>
<dbReference type="PROSITE" id="PS51103">
    <property type="entry name" value="PTS_EIIC_TYPE_1"/>
    <property type="match status" value="1"/>
</dbReference>
<keyword evidence="2" id="KW-0813">Transport</keyword>
<evidence type="ECO:0000256" key="1">
    <source>
        <dbReference type="ARBA" id="ARBA00004651"/>
    </source>
</evidence>
<evidence type="ECO:0000256" key="4">
    <source>
        <dbReference type="ARBA" id="ARBA00022597"/>
    </source>
</evidence>
<evidence type="ECO:0000256" key="2">
    <source>
        <dbReference type="ARBA" id="ARBA00022448"/>
    </source>
</evidence>
<feature type="region of interest" description="Disordered" evidence="9">
    <location>
        <begin position="400"/>
        <end position="419"/>
    </location>
</feature>
<feature type="transmembrane region" description="Helical" evidence="10">
    <location>
        <begin position="138"/>
        <end position="157"/>
    </location>
</feature>
<feature type="transmembrane region" description="Helical" evidence="10">
    <location>
        <begin position="371"/>
        <end position="391"/>
    </location>
</feature>
<dbReference type="PANTHER" id="PTHR30009:SF4">
    <property type="entry name" value="PTS SYSTEM N-ACETYLGLUCOSAMINE-SPECIFIC EIICBA COMPONENT"/>
    <property type="match status" value="1"/>
</dbReference>
<evidence type="ECO:0000313" key="12">
    <source>
        <dbReference type="EMBL" id="MDX2914013.1"/>
    </source>
</evidence>
<feature type="region of interest" description="Disordered" evidence="9">
    <location>
        <begin position="1"/>
        <end position="25"/>
    </location>
</feature>
<evidence type="ECO:0000256" key="7">
    <source>
        <dbReference type="ARBA" id="ARBA00022989"/>
    </source>
</evidence>
<feature type="transmembrane region" description="Helical" evidence="10">
    <location>
        <begin position="38"/>
        <end position="56"/>
    </location>
</feature>